<feature type="transmembrane region" description="Helical" evidence="4">
    <location>
        <begin position="42"/>
        <end position="62"/>
    </location>
</feature>
<dbReference type="SMART" id="SM00283">
    <property type="entry name" value="MA"/>
    <property type="match status" value="1"/>
</dbReference>
<sequence length="492" mass="54168">MDSQNIEQSIFVKQNGVLFKIMLFSVLVGLGAQLVVGAPIEIMAAFGGGGSLFVVLIGFLHYTQRYEFLIPYLAIIGQASVAFVIMASSDYLTNILYSFYILGVAAISLSLAVLASGGVLGISMLIYFTLFKGGLAGFDTRAAVITIVFFLLVLTVLFIQVRLTRKLLVDVKESLKNNESMSKASELRTKKVQNIAEKIRSNMNFIDSTSVKQHEVMESMNASFQEVSEGAQSQATSIQDIVEASEHTKLIVEDMDGSFQSLQEQANHSSQSAAESEKYIRKLMETMKEFKDSFQAMKDDMNELVEKVSQNAAFVSDIQDIADQTNLLALNARIEAARAGQAGKGFSVVAEEIRKLAETTRRTTGKMEHNLEEMKNKAHTTVSNMDKGNVHFEEGLTIMEKTATAFQLISGHLHSFHNEMEEFQKQTNSVRSTTKVIDESVNEFASLIEQTSAAIQQLQASVENYTDDQGVLGSTITQTNTVVNELGEEKTA</sequence>
<dbReference type="PANTHER" id="PTHR32089:SF112">
    <property type="entry name" value="LYSOZYME-LIKE PROTEIN-RELATED"/>
    <property type="match status" value="1"/>
</dbReference>
<keyword evidence="4" id="KW-0472">Membrane</keyword>
<dbReference type="EMBL" id="FOOG01000060">
    <property type="protein sequence ID" value="SFG59000.1"/>
    <property type="molecule type" value="Genomic_DNA"/>
</dbReference>
<dbReference type="Pfam" id="PF00015">
    <property type="entry name" value="MCPsignal"/>
    <property type="match status" value="1"/>
</dbReference>
<proteinExistence type="predicted"/>
<protein>
    <submittedName>
        <fullName evidence="6">Methyl-accepting chemotaxis protein</fullName>
    </submittedName>
</protein>
<feature type="coiled-coil region" evidence="3">
    <location>
        <begin position="280"/>
        <end position="307"/>
    </location>
</feature>
<evidence type="ECO:0000256" key="3">
    <source>
        <dbReference type="SAM" id="Coils"/>
    </source>
</evidence>
<evidence type="ECO:0000256" key="2">
    <source>
        <dbReference type="PROSITE-ProRule" id="PRU00284"/>
    </source>
</evidence>
<accession>A0A1I2T2G9</accession>
<evidence type="ECO:0000256" key="1">
    <source>
        <dbReference type="ARBA" id="ARBA00023224"/>
    </source>
</evidence>
<dbReference type="PROSITE" id="PS50111">
    <property type="entry name" value="CHEMOTAXIS_TRANSDUC_2"/>
    <property type="match status" value="1"/>
</dbReference>
<dbReference type="Gene3D" id="1.10.287.950">
    <property type="entry name" value="Methyl-accepting chemotaxis protein"/>
    <property type="match status" value="1"/>
</dbReference>
<dbReference type="GO" id="GO:0016020">
    <property type="term" value="C:membrane"/>
    <property type="evidence" value="ECO:0007669"/>
    <property type="project" value="InterPro"/>
</dbReference>
<dbReference type="Proteomes" id="UP000198897">
    <property type="component" value="Unassembled WGS sequence"/>
</dbReference>
<feature type="transmembrane region" description="Helical" evidence="4">
    <location>
        <begin position="142"/>
        <end position="161"/>
    </location>
</feature>
<feature type="transmembrane region" description="Helical" evidence="4">
    <location>
        <begin position="69"/>
        <end position="87"/>
    </location>
</feature>
<name>A0A1I2T2G9_9BACI</name>
<evidence type="ECO:0000259" key="5">
    <source>
        <dbReference type="PROSITE" id="PS50111"/>
    </source>
</evidence>
<keyword evidence="4" id="KW-1133">Transmembrane helix</keyword>
<dbReference type="GO" id="GO:0007165">
    <property type="term" value="P:signal transduction"/>
    <property type="evidence" value="ECO:0007669"/>
    <property type="project" value="UniProtKB-KW"/>
</dbReference>
<dbReference type="PANTHER" id="PTHR32089">
    <property type="entry name" value="METHYL-ACCEPTING CHEMOTAXIS PROTEIN MCPB"/>
    <property type="match status" value="1"/>
</dbReference>
<dbReference type="AlphaFoldDB" id="A0A1I2T2G9"/>
<keyword evidence="4" id="KW-0812">Transmembrane</keyword>
<dbReference type="RefSeq" id="WP_089754618.1">
    <property type="nucleotide sequence ID" value="NZ_FOOG01000060.1"/>
</dbReference>
<dbReference type="InterPro" id="IPR004089">
    <property type="entry name" value="MCPsignal_dom"/>
</dbReference>
<dbReference type="SUPFAM" id="SSF58104">
    <property type="entry name" value="Methyl-accepting chemotaxis protein (MCP) signaling domain"/>
    <property type="match status" value="1"/>
</dbReference>
<organism evidence="6 7">
    <name type="scientific">Halobacillus alkaliphilus</name>
    <dbReference type="NCBI Taxonomy" id="396056"/>
    <lineage>
        <taxon>Bacteria</taxon>
        <taxon>Bacillati</taxon>
        <taxon>Bacillota</taxon>
        <taxon>Bacilli</taxon>
        <taxon>Bacillales</taxon>
        <taxon>Bacillaceae</taxon>
        <taxon>Halobacillus</taxon>
    </lineage>
</organism>
<evidence type="ECO:0000313" key="6">
    <source>
        <dbReference type="EMBL" id="SFG59000.1"/>
    </source>
</evidence>
<keyword evidence="1 2" id="KW-0807">Transducer</keyword>
<reference evidence="7" key="1">
    <citation type="submission" date="2016-10" db="EMBL/GenBank/DDBJ databases">
        <authorList>
            <person name="Varghese N."/>
            <person name="Submissions S."/>
        </authorList>
    </citation>
    <scope>NUCLEOTIDE SEQUENCE [LARGE SCALE GENOMIC DNA]</scope>
    <source>
        <strain evidence="7">FP5</strain>
    </source>
</reference>
<evidence type="ECO:0000256" key="4">
    <source>
        <dbReference type="SAM" id="Phobius"/>
    </source>
</evidence>
<feature type="domain" description="Methyl-accepting transducer" evidence="5">
    <location>
        <begin position="209"/>
        <end position="459"/>
    </location>
</feature>
<evidence type="ECO:0000313" key="7">
    <source>
        <dbReference type="Proteomes" id="UP000198897"/>
    </source>
</evidence>
<feature type="transmembrane region" description="Helical" evidence="4">
    <location>
        <begin position="17"/>
        <end position="36"/>
    </location>
</feature>
<keyword evidence="3" id="KW-0175">Coiled coil</keyword>
<keyword evidence="7" id="KW-1185">Reference proteome</keyword>
<feature type="transmembrane region" description="Helical" evidence="4">
    <location>
        <begin position="99"/>
        <end position="130"/>
    </location>
</feature>
<dbReference type="OrthoDB" id="9804712at2"/>
<gene>
    <name evidence="6" type="ORF">SAMN05216353_16012</name>
</gene>